<feature type="domain" description="Putative beta-lactamase-inhibitor-like PepSY-like" evidence="1">
    <location>
        <begin position="109"/>
        <end position="176"/>
    </location>
</feature>
<protein>
    <submittedName>
        <fullName evidence="2">PepSY-like domain-containing protein</fullName>
    </submittedName>
</protein>
<dbReference type="SUPFAM" id="SSF160574">
    <property type="entry name" value="BT0923-like"/>
    <property type="match status" value="1"/>
</dbReference>
<dbReference type="Proteomes" id="UP001595616">
    <property type="component" value="Unassembled WGS sequence"/>
</dbReference>
<dbReference type="Gene3D" id="3.40.1420.30">
    <property type="match status" value="1"/>
</dbReference>
<dbReference type="RefSeq" id="WP_379837518.1">
    <property type="nucleotide sequence ID" value="NZ_JBHRYQ010000001.1"/>
</dbReference>
<sequence length="205" mass="21488">MKNLKFLILSLFAISIGFTSCDKSDVSPSTDESAYVDFMFLATTADSSKTTHNGKKCNLTEVAVASLPATITSYVSTNYAGATIDRAGTTTEGNYVLHIVKADGTHAGLIFDSKGAFVEVRQGKGGKGTEVALADLPAAITSYISTNYAGSTTVKAMTNPEGKFGVLITKADATKLMLGFNADGSFVGELSMDRKGGKRKGGKRN</sequence>
<dbReference type="Pfam" id="PF11396">
    <property type="entry name" value="PepSY_like"/>
    <property type="match status" value="1"/>
</dbReference>
<comment type="caution">
    <text evidence="2">The sequence shown here is derived from an EMBL/GenBank/DDBJ whole genome shotgun (WGS) entry which is preliminary data.</text>
</comment>
<name>A0ABV7YXK0_9BACT</name>
<dbReference type="InterPro" id="IPR021533">
    <property type="entry name" value="PepSY-like"/>
</dbReference>
<organism evidence="2 3">
    <name type="scientific">Lacihabitans lacunae</name>
    <dbReference type="NCBI Taxonomy" id="1028214"/>
    <lineage>
        <taxon>Bacteria</taxon>
        <taxon>Pseudomonadati</taxon>
        <taxon>Bacteroidota</taxon>
        <taxon>Cytophagia</taxon>
        <taxon>Cytophagales</taxon>
        <taxon>Leadbetterellaceae</taxon>
        <taxon>Lacihabitans</taxon>
    </lineage>
</organism>
<evidence type="ECO:0000313" key="3">
    <source>
        <dbReference type="Proteomes" id="UP001595616"/>
    </source>
</evidence>
<gene>
    <name evidence="2" type="ORF">ACFOOI_09835</name>
</gene>
<evidence type="ECO:0000259" key="1">
    <source>
        <dbReference type="Pfam" id="PF11396"/>
    </source>
</evidence>
<dbReference type="PROSITE" id="PS51257">
    <property type="entry name" value="PROKAR_LIPOPROTEIN"/>
    <property type="match status" value="1"/>
</dbReference>
<dbReference type="EMBL" id="JBHRYQ010000001">
    <property type="protein sequence ID" value="MFC3810953.1"/>
    <property type="molecule type" value="Genomic_DNA"/>
</dbReference>
<evidence type="ECO:0000313" key="2">
    <source>
        <dbReference type="EMBL" id="MFC3810953.1"/>
    </source>
</evidence>
<reference evidence="3" key="1">
    <citation type="journal article" date="2019" name="Int. J. Syst. Evol. Microbiol.">
        <title>The Global Catalogue of Microorganisms (GCM) 10K type strain sequencing project: providing services to taxonomists for standard genome sequencing and annotation.</title>
        <authorList>
            <consortium name="The Broad Institute Genomics Platform"/>
            <consortium name="The Broad Institute Genome Sequencing Center for Infectious Disease"/>
            <person name="Wu L."/>
            <person name="Ma J."/>
        </authorList>
    </citation>
    <scope>NUCLEOTIDE SEQUENCE [LARGE SCALE GENOMIC DNA]</scope>
    <source>
        <strain evidence="3">CECT 7956</strain>
    </source>
</reference>
<keyword evidence="3" id="KW-1185">Reference proteome</keyword>
<accession>A0ABV7YXK0</accession>
<proteinExistence type="predicted"/>